<protein>
    <submittedName>
        <fullName evidence="2">Uncharacterized protein</fullName>
    </submittedName>
</protein>
<evidence type="ECO:0000256" key="1">
    <source>
        <dbReference type="SAM" id="Phobius"/>
    </source>
</evidence>
<reference evidence="2 3" key="1">
    <citation type="submission" date="2020-03" db="EMBL/GenBank/DDBJ databases">
        <title>Complete genome sequence of sixteen Streptomyces strains facilitates identification of candidate genes involved in plant growth-promotion in grain legumes and cereals.</title>
        <authorList>
            <person name="Gopalakrishnan S."/>
            <person name="Thakur V."/>
            <person name="Saxena R."/>
            <person name="Vadlamudi S."/>
            <person name="Purohit S."/>
            <person name="Kumar V."/>
            <person name="Rathore A."/>
            <person name="Chitikineni A."/>
            <person name="Varshney R.K."/>
        </authorList>
    </citation>
    <scope>NUCLEOTIDE SEQUENCE [LARGE SCALE GENOMIC DNA]</scope>
    <source>
        <strain evidence="2 3">KAI-180</strain>
    </source>
</reference>
<dbReference type="EMBL" id="JAANNT010000014">
    <property type="protein sequence ID" value="NUV30041.1"/>
    <property type="molecule type" value="Genomic_DNA"/>
</dbReference>
<dbReference type="RefSeq" id="WP_175457188.1">
    <property type="nucleotide sequence ID" value="NZ_JAANNT010000014.1"/>
</dbReference>
<name>A0A7Y6F0G6_9ACTN</name>
<dbReference type="AlphaFoldDB" id="A0A7Y6F0G6"/>
<keyword evidence="1" id="KW-0472">Membrane</keyword>
<evidence type="ECO:0000313" key="3">
    <source>
        <dbReference type="Proteomes" id="UP000540128"/>
    </source>
</evidence>
<feature type="transmembrane region" description="Helical" evidence="1">
    <location>
        <begin position="289"/>
        <end position="312"/>
    </location>
</feature>
<sequence>MTAEFTYEHDDFRTGRGPAEFCPTAGPGPCGPSWAPFNRRVHIVAEVLDRPEELDLLQQVCDAMNWPIREPLAGETTVATEADWTPRVIEVRIRGIRETAVEQAVATLDTLAQNAELSLHCRDATLVERAQRPRIEWHLRGKRRPLSRRIGHALHLAARTGEHDPHAGTVRLVRVPTGLDESRPRRLARTRRAARAELSHHPLALRRLDPEVHEVGRPSVSRGWHVLTLLALVFTGTAICLLGAGLWPAIGADDPRVGAPLVVLAGGYLLSGTLLAIRRTPTHRAVPWLVPLAVPLAVPLVPWLGTLVQRAYLSPFGVRPTLGSDGLGNIQAGLWVLCVFVATALLPVAFLGWMRFLAPSLRVQGPWLSWAPTVTVGLAVGVAFSLLILHTAATSGVENRMLAAAGYDIPEYFGVSAEYACVEPISREAPYYGAPPPHGPVVMFGQSGDRLEFWDPSAGQNTSVRLEDARIRVVPDSDSPCVEAAR</sequence>
<organism evidence="2 3">
    <name type="scientific">Streptomyces odorifer</name>
    <dbReference type="NCBI Taxonomy" id="53450"/>
    <lineage>
        <taxon>Bacteria</taxon>
        <taxon>Bacillati</taxon>
        <taxon>Actinomycetota</taxon>
        <taxon>Actinomycetes</taxon>
        <taxon>Kitasatosporales</taxon>
        <taxon>Streptomycetaceae</taxon>
        <taxon>Streptomyces</taxon>
        <taxon>Streptomyces albidoflavus group</taxon>
    </lineage>
</organism>
<proteinExistence type="predicted"/>
<evidence type="ECO:0000313" key="2">
    <source>
        <dbReference type="EMBL" id="NUV30041.1"/>
    </source>
</evidence>
<keyword evidence="1" id="KW-1133">Transmembrane helix</keyword>
<keyword evidence="3" id="KW-1185">Reference proteome</keyword>
<accession>A0A7Y6F0G6</accession>
<gene>
    <name evidence="2" type="ORF">G6W59_17255</name>
</gene>
<feature type="transmembrane region" description="Helical" evidence="1">
    <location>
        <begin position="332"/>
        <end position="356"/>
    </location>
</feature>
<feature type="transmembrane region" description="Helical" evidence="1">
    <location>
        <begin position="259"/>
        <end position="277"/>
    </location>
</feature>
<dbReference type="Proteomes" id="UP000540128">
    <property type="component" value="Unassembled WGS sequence"/>
</dbReference>
<feature type="transmembrane region" description="Helical" evidence="1">
    <location>
        <begin position="368"/>
        <end position="389"/>
    </location>
</feature>
<keyword evidence="1" id="KW-0812">Transmembrane</keyword>
<comment type="caution">
    <text evidence="2">The sequence shown here is derived from an EMBL/GenBank/DDBJ whole genome shotgun (WGS) entry which is preliminary data.</text>
</comment>
<feature type="transmembrane region" description="Helical" evidence="1">
    <location>
        <begin position="226"/>
        <end position="247"/>
    </location>
</feature>